<sequence>MRSRCSHLGRPPHRTIAVADIADSRGDVTLGCMAEGTRYSACGATASVVGLVLRSTVGDIIQPVRGHAQL</sequence>
<comment type="caution">
    <text evidence="1">The sequence shown here is derived from an EMBL/GenBank/DDBJ whole genome shotgun (WGS) entry which is preliminary data.</text>
</comment>
<protein>
    <submittedName>
        <fullName evidence="1">Uncharacterized protein</fullName>
    </submittedName>
</protein>
<proteinExistence type="predicted"/>
<dbReference type="Proteomes" id="UP000188879">
    <property type="component" value="Unassembled WGS sequence"/>
</dbReference>
<organism evidence="1 2">
    <name type="scientific">Teichococcus deserti</name>
    <dbReference type="NCBI Taxonomy" id="1817963"/>
    <lineage>
        <taxon>Bacteria</taxon>
        <taxon>Pseudomonadati</taxon>
        <taxon>Pseudomonadota</taxon>
        <taxon>Alphaproteobacteria</taxon>
        <taxon>Acetobacterales</taxon>
        <taxon>Roseomonadaceae</taxon>
        <taxon>Roseomonas</taxon>
    </lineage>
</organism>
<accession>A0A1V2H2L9</accession>
<keyword evidence="2" id="KW-1185">Reference proteome</keyword>
<evidence type="ECO:0000313" key="1">
    <source>
        <dbReference type="EMBL" id="ONG53234.1"/>
    </source>
</evidence>
<evidence type="ECO:0000313" key="2">
    <source>
        <dbReference type="Proteomes" id="UP000188879"/>
    </source>
</evidence>
<dbReference type="EMBL" id="MLCO01000106">
    <property type="protein sequence ID" value="ONG53234.1"/>
    <property type="molecule type" value="Genomic_DNA"/>
</dbReference>
<gene>
    <name evidence="1" type="ORF">BKE38_12685</name>
</gene>
<reference evidence="1 2" key="1">
    <citation type="submission" date="2016-10" db="EMBL/GenBank/DDBJ databases">
        <title>Draft Genome sequence of Roseomonas sp. strain M3.</title>
        <authorList>
            <person name="Subhash Y."/>
            <person name="Lee S."/>
        </authorList>
    </citation>
    <scope>NUCLEOTIDE SEQUENCE [LARGE SCALE GENOMIC DNA]</scope>
    <source>
        <strain evidence="1 2">M3</strain>
    </source>
</reference>
<dbReference type="AlphaFoldDB" id="A0A1V2H2L9"/>
<name>A0A1V2H2L9_9PROT</name>